<name>A0A9W9KKX6_9EURO</name>
<reference evidence="2" key="1">
    <citation type="submission" date="2022-11" db="EMBL/GenBank/DDBJ databases">
        <authorList>
            <person name="Petersen C."/>
        </authorList>
    </citation>
    <scope>NUCLEOTIDE SEQUENCE</scope>
    <source>
        <strain evidence="2">IBT 30761</strain>
    </source>
</reference>
<proteinExistence type="predicted"/>
<gene>
    <name evidence="2" type="ORF">N7532_001084</name>
</gene>
<dbReference type="GeneID" id="81352557"/>
<feature type="region of interest" description="Disordered" evidence="1">
    <location>
        <begin position="72"/>
        <end position="129"/>
    </location>
</feature>
<reference evidence="2" key="2">
    <citation type="journal article" date="2023" name="IMA Fungus">
        <title>Comparative genomic study of the Penicillium genus elucidates a diverse pangenome and 15 lateral gene transfer events.</title>
        <authorList>
            <person name="Petersen C."/>
            <person name="Sorensen T."/>
            <person name="Nielsen M.R."/>
            <person name="Sondergaard T.E."/>
            <person name="Sorensen J.L."/>
            <person name="Fitzpatrick D.A."/>
            <person name="Frisvad J.C."/>
            <person name="Nielsen K.L."/>
        </authorList>
    </citation>
    <scope>NUCLEOTIDE SEQUENCE</scope>
    <source>
        <strain evidence="2">IBT 30761</strain>
    </source>
</reference>
<protein>
    <submittedName>
        <fullName evidence="2">Uncharacterized protein</fullName>
    </submittedName>
</protein>
<sequence length="163" mass="18703">MPPSAIEQLYTFGISESPINHNTRLHLIHHQALLPLLPSPPVHIISETVMQPSAWPKSTDSPALPRWKSLEEKRSVRHLTPEKPQHDTDSPSRILRQPKHHAPTRAPITTTARPGPQPVERKDSQSRRILKKIKSGFRELFSRKRFGGHQRLDDGNDNEEYVY</sequence>
<dbReference type="Proteomes" id="UP001149074">
    <property type="component" value="Unassembled WGS sequence"/>
</dbReference>
<evidence type="ECO:0000313" key="2">
    <source>
        <dbReference type="EMBL" id="KAJ5110549.1"/>
    </source>
</evidence>
<evidence type="ECO:0000313" key="3">
    <source>
        <dbReference type="Proteomes" id="UP001149074"/>
    </source>
</evidence>
<dbReference type="EMBL" id="JAPQKI010000002">
    <property type="protein sequence ID" value="KAJ5110549.1"/>
    <property type="molecule type" value="Genomic_DNA"/>
</dbReference>
<evidence type="ECO:0000256" key="1">
    <source>
        <dbReference type="SAM" id="MobiDB-lite"/>
    </source>
</evidence>
<feature type="compositionally biased region" description="Low complexity" evidence="1">
    <location>
        <begin position="104"/>
        <end position="114"/>
    </location>
</feature>
<organism evidence="2 3">
    <name type="scientific">Penicillium argentinense</name>
    <dbReference type="NCBI Taxonomy" id="1131581"/>
    <lineage>
        <taxon>Eukaryota</taxon>
        <taxon>Fungi</taxon>
        <taxon>Dikarya</taxon>
        <taxon>Ascomycota</taxon>
        <taxon>Pezizomycotina</taxon>
        <taxon>Eurotiomycetes</taxon>
        <taxon>Eurotiomycetidae</taxon>
        <taxon>Eurotiales</taxon>
        <taxon>Aspergillaceae</taxon>
        <taxon>Penicillium</taxon>
    </lineage>
</organism>
<feature type="region of interest" description="Disordered" evidence="1">
    <location>
        <begin position="144"/>
        <end position="163"/>
    </location>
</feature>
<dbReference type="RefSeq" id="XP_056478619.1">
    <property type="nucleotide sequence ID" value="XM_056613578.1"/>
</dbReference>
<feature type="compositionally biased region" description="Basic and acidic residues" evidence="1">
    <location>
        <begin position="72"/>
        <end position="90"/>
    </location>
</feature>
<accession>A0A9W9KKX6</accession>
<dbReference type="AlphaFoldDB" id="A0A9W9KKX6"/>
<keyword evidence="3" id="KW-1185">Reference proteome</keyword>
<comment type="caution">
    <text evidence="2">The sequence shown here is derived from an EMBL/GenBank/DDBJ whole genome shotgun (WGS) entry which is preliminary data.</text>
</comment>